<feature type="domain" description="Solute-binding protein family 5" evidence="5">
    <location>
        <begin position="66"/>
        <end position="419"/>
    </location>
</feature>
<dbReference type="AlphaFoldDB" id="A0A7Z7LEE5"/>
<dbReference type="GO" id="GO:0015833">
    <property type="term" value="P:peptide transport"/>
    <property type="evidence" value="ECO:0007669"/>
    <property type="project" value="TreeGrafter"/>
</dbReference>
<keyword evidence="2" id="KW-0813">Transport</keyword>
<dbReference type="SUPFAM" id="SSF53850">
    <property type="entry name" value="Periplasmic binding protein-like II"/>
    <property type="match status" value="1"/>
</dbReference>
<protein>
    <recommendedName>
        <fullName evidence="5">Solute-binding protein family 5 domain-containing protein</fullName>
    </recommendedName>
</protein>
<evidence type="ECO:0000313" key="6">
    <source>
        <dbReference type="EMBL" id="SSC12442.1"/>
    </source>
</evidence>
<proteinExistence type="inferred from homology"/>
<dbReference type="KEGG" id="minf:MESINF_0993"/>
<dbReference type="InterPro" id="IPR039424">
    <property type="entry name" value="SBP_5"/>
</dbReference>
<dbReference type="Proteomes" id="UP000250796">
    <property type="component" value="Chromosome MESINF"/>
</dbReference>
<feature type="chain" id="PRO_5030714129" description="Solute-binding protein family 5 domain-containing protein" evidence="4">
    <location>
        <begin position="22"/>
        <end position="510"/>
    </location>
</feature>
<dbReference type="GO" id="GO:0043190">
    <property type="term" value="C:ATP-binding cassette (ABC) transporter complex"/>
    <property type="evidence" value="ECO:0007669"/>
    <property type="project" value="InterPro"/>
</dbReference>
<dbReference type="Gene3D" id="3.40.190.10">
    <property type="entry name" value="Periplasmic binding protein-like II"/>
    <property type="match status" value="1"/>
</dbReference>
<dbReference type="CDD" id="cd08517">
    <property type="entry name" value="PBP2_NikA_DppA_OppA_like_13"/>
    <property type="match status" value="1"/>
</dbReference>
<evidence type="ECO:0000256" key="3">
    <source>
        <dbReference type="ARBA" id="ARBA00022729"/>
    </source>
</evidence>
<sequence length="510" mass="56991">MRKLFVFLLLSTCFFAAFALAAQTLVVAYMGDPIWFNPCAKTDDYGAAINRNIFDQLVAQDVNYDLVPQLATSWEVSEDGKEYTFYLRKGVKWHDGEPFTSRDVKYTLESIVTNKGSAYNNVAMITEVVCPDDYTAVVKLQDPYAPFIPFLAWYGTQIMPAHLYEGTDWNDNPANQKPVGTGPFKFVEWVKGDHVTLTKNEEYWGEGPYVDRLIFKIIPDPNTALQAFLNGEADIDQNRPGFNTLSILKMNPEVNVVINPSPSRYYLGFNLTDPARPTTNLKVRQAISCAINKQAIVDKVLGGFGGIGEYFYTPAIPWAVDTNVKAALYDPAKADKLLDEAGYTRGNDGWRFALDLLYFQGADWTDMAAVIKENLEKVGIKVNLGEYEIATWIEKVLNAHNYDIALLNGFQGPDPANLTMRVATGGSLNIMGYSNEVVDWNLKEAAKISDIELRKPYYYAAQAQLAADAPFVPLAEVSYIYIFKTYVEGMDIENPGKIGTGSYALTKLNF</sequence>
<dbReference type="Gene3D" id="3.90.76.10">
    <property type="entry name" value="Dipeptide-binding Protein, Domain 1"/>
    <property type="match status" value="1"/>
</dbReference>
<evidence type="ECO:0000313" key="7">
    <source>
        <dbReference type="Proteomes" id="UP000250796"/>
    </source>
</evidence>
<dbReference type="EMBL" id="LS974202">
    <property type="protein sequence ID" value="SSC12442.1"/>
    <property type="molecule type" value="Genomic_DNA"/>
</dbReference>
<comment type="similarity">
    <text evidence="1">Belongs to the bacterial solute-binding protein 5 family.</text>
</comment>
<name>A0A7Z7LEE5_9BACT</name>
<dbReference type="InterPro" id="IPR000914">
    <property type="entry name" value="SBP_5_dom"/>
</dbReference>
<keyword evidence="7" id="KW-1185">Reference proteome</keyword>
<dbReference type="RefSeq" id="WP_169698764.1">
    <property type="nucleotide sequence ID" value="NZ_LS974202.1"/>
</dbReference>
<dbReference type="Pfam" id="PF00496">
    <property type="entry name" value="SBP_bac_5"/>
    <property type="match status" value="1"/>
</dbReference>
<dbReference type="PROSITE" id="PS01040">
    <property type="entry name" value="SBP_BACTERIAL_5"/>
    <property type="match status" value="1"/>
</dbReference>
<dbReference type="GO" id="GO:0042597">
    <property type="term" value="C:periplasmic space"/>
    <property type="evidence" value="ECO:0007669"/>
    <property type="project" value="UniProtKB-ARBA"/>
</dbReference>
<feature type="signal peptide" evidence="4">
    <location>
        <begin position="1"/>
        <end position="21"/>
    </location>
</feature>
<evidence type="ECO:0000259" key="5">
    <source>
        <dbReference type="Pfam" id="PF00496"/>
    </source>
</evidence>
<evidence type="ECO:0000256" key="1">
    <source>
        <dbReference type="ARBA" id="ARBA00005695"/>
    </source>
</evidence>
<evidence type="ECO:0000256" key="4">
    <source>
        <dbReference type="SAM" id="SignalP"/>
    </source>
</evidence>
<dbReference type="GO" id="GO:1904680">
    <property type="term" value="F:peptide transmembrane transporter activity"/>
    <property type="evidence" value="ECO:0007669"/>
    <property type="project" value="TreeGrafter"/>
</dbReference>
<evidence type="ECO:0000256" key="2">
    <source>
        <dbReference type="ARBA" id="ARBA00022448"/>
    </source>
</evidence>
<dbReference type="Gene3D" id="3.10.105.10">
    <property type="entry name" value="Dipeptide-binding Protein, Domain 3"/>
    <property type="match status" value="1"/>
</dbReference>
<dbReference type="InterPro" id="IPR030678">
    <property type="entry name" value="Peptide/Ni-bd"/>
</dbReference>
<keyword evidence="3 4" id="KW-0732">Signal</keyword>
<gene>
    <name evidence="6" type="ORF">MESINF_0993</name>
</gene>
<reference evidence="6 7" key="1">
    <citation type="submission" date="2017-01" db="EMBL/GenBank/DDBJ databases">
        <authorList>
            <person name="Erauso G."/>
        </authorList>
    </citation>
    <scope>NUCLEOTIDE SEQUENCE [LARGE SCALE GENOMIC DNA]</scope>
    <source>
        <strain evidence="6">MESINF1</strain>
    </source>
</reference>
<accession>A0A7Z7LEE5</accession>
<dbReference type="PIRSF" id="PIRSF002741">
    <property type="entry name" value="MppA"/>
    <property type="match status" value="1"/>
</dbReference>
<dbReference type="PANTHER" id="PTHR30290">
    <property type="entry name" value="PERIPLASMIC BINDING COMPONENT OF ABC TRANSPORTER"/>
    <property type="match status" value="1"/>
</dbReference>
<organism evidence="6 7">
    <name type="scientific">Mesotoga infera</name>
    <dbReference type="NCBI Taxonomy" id="1236046"/>
    <lineage>
        <taxon>Bacteria</taxon>
        <taxon>Thermotogati</taxon>
        <taxon>Thermotogota</taxon>
        <taxon>Thermotogae</taxon>
        <taxon>Kosmotogales</taxon>
        <taxon>Kosmotogaceae</taxon>
        <taxon>Mesotoga</taxon>
    </lineage>
</organism>
<dbReference type="InterPro" id="IPR023765">
    <property type="entry name" value="SBP_5_CS"/>
</dbReference>
<dbReference type="PANTHER" id="PTHR30290:SF9">
    <property type="entry name" value="OLIGOPEPTIDE-BINDING PROTEIN APPA"/>
    <property type="match status" value="1"/>
</dbReference>